<dbReference type="Gene3D" id="3.40.50.300">
    <property type="entry name" value="P-loop containing nucleotide triphosphate hydrolases"/>
    <property type="match status" value="3"/>
</dbReference>
<dbReference type="InterPro" id="IPR041677">
    <property type="entry name" value="DNA2/NAM7_AAA_11"/>
</dbReference>
<dbReference type="Pfam" id="PF13087">
    <property type="entry name" value="AAA_12"/>
    <property type="match status" value="1"/>
</dbReference>
<feature type="compositionally biased region" description="Basic and acidic residues" evidence="9">
    <location>
        <begin position="111"/>
        <end position="131"/>
    </location>
</feature>
<accession>A0A8C5A2M8</accession>
<keyword evidence="2" id="KW-0963">Cytoplasm</keyword>
<evidence type="ECO:0000256" key="5">
    <source>
        <dbReference type="ARBA" id="ARBA00022771"/>
    </source>
</evidence>
<evidence type="ECO:0000256" key="9">
    <source>
        <dbReference type="SAM" id="MobiDB-lite"/>
    </source>
</evidence>
<evidence type="ECO:0000256" key="8">
    <source>
        <dbReference type="SAM" id="Coils"/>
    </source>
</evidence>
<feature type="domain" description="RZ-type" evidence="10">
    <location>
        <begin position="1869"/>
        <end position="1940"/>
    </location>
</feature>
<dbReference type="CDD" id="cd18808">
    <property type="entry name" value="SF1_C_Upf1"/>
    <property type="match status" value="1"/>
</dbReference>
<evidence type="ECO:0000313" key="11">
    <source>
        <dbReference type="Ensembl" id="ENSGMOP00000025221.1"/>
    </source>
</evidence>
<keyword evidence="8" id="KW-0175">Coiled coil</keyword>
<dbReference type="Pfam" id="PF25396">
    <property type="entry name" value="ZNFX1"/>
    <property type="match status" value="1"/>
</dbReference>
<dbReference type="GO" id="GO:0031048">
    <property type="term" value="P:regulatory ncRNA-mediated heterochromatin formation"/>
    <property type="evidence" value="ECO:0007669"/>
    <property type="project" value="TreeGrafter"/>
</dbReference>
<keyword evidence="6" id="KW-0862">Zinc</keyword>
<dbReference type="GO" id="GO:0005737">
    <property type="term" value="C:cytoplasm"/>
    <property type="evidence" value="ECO:0007669"/>
    <property type="project" value="UniProtKB-SubCell"/>
</dbReference>
<dbReference type="PANTHER" id="PTHR10887">
    <property type="entry name" value="DNA2/NAM7 HELICASE FAMILY"/>
    <property type="match status" value="1"/>
</dbReference>
<evidence type="ECO:0000256" key="4">
    <source>
        <dbReference type="ARBA" id="ARBA00022737"/>
    </source>
</evidence>
<feature type="compositionally biased region" description="Low complexity" evidence="9">
    <location>
        <begin position="188"/>
        <end position="199"/>
    </location>
</feature>
<dbReference type="PROSITE" id="PS51981">
    <property type="entry name" value="ZF_RZ"/>
    <property type="match status" value="1"/>
</dbReference>
<dbReference type="GO" id="GO:0008270">
    <property type="term" value="F:zinc ion binding"/>
    <property type="evidence" value="ECO:0007669"/>
    <property type="project" value="UniProtKB-KW"/>
</dbReference>
<dbReference type="InterPro" id="IPR046439">
    <property type="entry name" value="ZF_RZ_dom"/>
</dbReference>
<dbReference type="InterPro" id="IPR041679">
    <property type="entry name" value="DNA2/NAM7-like_C"/>
</dbReference>
<evidence type="ECO:0000256" key="7">
    <source>
        <dbReference type="ARBA" id="ARBA00022859"/>
    </source>
</evidence>
<protein>
    <submittedName>
        <fullName evidence="11">NFX1-type zinc finger-containing protein 1-like</fullName>
    </submittedName>
</protein>
<keyword evidence="3" id="KW-0479">Metal-binding</keyword>
<dbReference type="FunFam" id="3.40.50.300:FF:000742">
    <property type="entry name" value="NFX1-type zinc finger-containing protein 1"/>
    <property type="match status" value="1"/>
</dbReference>
<name>A0A8C5A2M8_GADMO</name>
<dbReference type="InterPro" id="IPR047187">
    <property type="entry name" value="SF1_C_Upf1"/>
</dbReference>
<evidence type="ECO:0000256" key="3">
    <source>
        <dbReference type="ARBA" id="ARBA00022723"/>
    </source>
</evidence>
<dbReference type="GeneTree" id="ENSGT00940000155154"/>
<dbReference type="Pfam" id="PF13086">
    <property type="entry name" value="AAA_11"/>
    <property type="match status" value="1"/>
</dbReference>
<dbReference type="PANTHER" id="PTHR10887:SF341">
    <property type="entry name" value="NFX1-TYPE ZINC FINGER-CONTAINING PROTEIN 1"/>
    <property type="match status" value="1"/>
</dbReference>
<dbReference type="InterPro" id="IPR045055">
    <property type="entry name" value="DNA2/NAM7-like"/>
</dbReference>
<dbReference type="CDD" id="cd06008">
    <property type="entry name" value="NF-X1-zinc-finger"/>
    <property type="match status" value="1"/>
</dbReference>
<dbReference type="SUPFAM" id="SSF52540">
    <property type="entry name" value="P-loop containing nucleoside triphosphate hydrolases"/>
    <property type="match status" value="1"/>
</dbReference>
<feature type="region of interest" description="Disordered" evidence="9">
    <location>
        <begin position="1"/>
        <end position="208"/>
    </location>
</feature>
<dbReference type="Ensembl" id="ENSGMOT00000041173.1">
    <property type="protein sequence ID" value="ENSGMOP00000025221.1"/>
    <property type="gene ID" value="ENSGMOG00000000630.2"/>
</dbReference>
<evidence type="ECO:0000256" key="2">
    <source>
        <dbReference type="ARBA" id="ARBA00022490"/>
    </source>
</evidence>
<feature type="coiled-coil region" evidence="8">
    <location>
        <begin position="1787"/>
        <end position="1836"/>
    </location>
</feature>
<gene>
    <name evidence="11" type="primary">LOC115556979</name>
</gene>
<keyword evidence="7" id="KW-0391">Immunity</keyword>
<evidence type="ECO:0000313" key="12">
    <source>
        <dbReference type="Proteomes" id="UP000694546"/>
    </source>
</evidence>
<evidence type="ECO:0000256" key="1">
    <source>
        <dbReference type="ARBA" id="ARBA00004496"/>
    </source>
</evidence>
<dbReference type="InterPro" id="IPR000967">
    <property type="entry name" value="Znf_NFX1"/>
</dbReference>
<organism evidence="11 12">
    <name type="scientific">Gadus morhua</name>
    <name type="common">Atlantic cod</name>
    <dbReference type="NCBI Taxonomy" id="8049"/>
    <lineage>
        <taxon>Eukaryota</taxon>
        <taxon>Metazoa</taxon>
        <taxon>Chordata</taxon>
        <taxon>Craniata</taxon>
        <taxon>Vertebrata</taxon>
        <taxon>Euteleostomi</taxon>
        <taxon>Actinopterygii</taxon>
        <taxon>Neopterygii</taxon>
        <taxon>Teleostei</taxon>
        <taxon>Neoteleostei</taxon>
        <taxon>Acanthomorphata</taxon>
        <taxon>Zeiogadaria</taxon>
        <taxon>Gadariae</taxon>
        <taxon>Gadiformes</taxon>
        <taxon>Gadoidei</taxon>
        <taxon>Gadidae</taxon>
        <taxon>Gadus</taxon>
    </lineage>
</organism>
<dbReference type="FunFam" id="3.40.50.300:FF:001140">
    <property type="entry name" value="Zinc finger NFX1-type containing 1"/>
    <property type="match status" value="1"/>
</dbReference>
<keyword evidence="5" id="KW-0863">Zinc-finger</keyword>
<sequence>MDGSAEYTEDGESKKKNYGRGGNSRFRGRRRASSECKIRVERGGGHSGVADGTAATGRAGPGEDRGGIGGRRGVGRGQRRPDVRERSITGSQVGRGHERGTCRGGGISGRGGDRSLGRTGDRERRGGDARSGRGGRRGGMAPGAGDFARHAARERSGSLTVPADQRDQSARGGRCASRGRGGDRGARPRAPQSRSAPPSDTRGGAPHGRRMTYTMLAELSEKPPSEVAITLSSSPAFQELLEERDIRHDLVQLVCSALSRAFQSRVDRRTVQHLAGVVKDSGFLRTILPQYVGGMSAESDPTRREQYPQHFDNLIAVLSKVLSIFPASSVQAVSVLVVLLRASLIGLRDSGVDIARPTEEKLEDIQALIQQLQERSREGSLRSDRDHLPLLSDQLDNEGEEELENFRTIPIYPTREEYHENKTPYLRPNATTGQYADTETYLDTHFRLLREDFVRPLREGIQRLICHLDQGKNTQQLKKERFDDISVYFDAKLESPLCTRSGIAYVIKFDVKPLKFVRWENSKKLLYGSLLCMSCDFFENFLFATISERELKDVKKGRIQVIFSDESKQKLATMQTNRPFLMVETSAYFEAYRHVLEGLQEVRGDELPFQRYIVECSPDVQPPRYLRGNDMYNLEQVADPKKKKKIKPFHCLRPADWPAKETLDLDESQMEAFQLALTQELAIIQGPPGTGKTHVGLKIAKALLTNQGLWSAHQEAAPMLVVCYTNHALDQFLEGIHTFLRKGIVRVGGRSNSEDLKPFNLKHLMEAFRKGNLDRNMPNHLRYAFTEIISDLKSREHEVNFHSVQLQCSQKGVLRENILQNYISDRHWPSLEPPARSIPGWYEELHSREKRQSQMVEWLGLGPTFFQQEAEEEAHEDIESDPEAEADEMIQIAEEADQIHDERFIEDGFERPNSRMIRQQEVHQAEEQILAMNFKNVRRHGGQSDQEWQMQRNQRKSIKRKFRKELDKESDMTEKEEMAIFDIWQLSLAERWRLYRLWVSRYRSFLQDQLQKSMEEYQNTVERLEEVRLNEKICLLRNAKVIGMTTTGAAKFRKILQEVRPRLVIVEEAAEVLEAHTITSLNPECQHLILIGDHQQLRPSATVYDLAKNFNLEVSMFERLVKSGFPFVRLNYQHRMRPEIARLLTLHIYPELENHPSVMDYDNVKGIQTNLFFLEHRHLEENLRDGKSHENQHEAMFVVALCRYLLMQDYNPEQITILTTYSGQLFCLRNMMRSSEFAGVKVHVVDKYQGEENDIVLLSLVRSNTMGSVGFLSIPNRVCVALSRAKKGLYCIGNSAILSKVKLWSNIFGTLKEKDQMGKALTLCCQNHPVKQIQAACSEDFKKAPEGGCLMPCEFRLDCGHVCARVCHPYDPQHKYYKCEKQCERKLCVRGHSVCPLACHHQCPACPVKIEKTIPGCGHKQMIPCYMDPSDFKCRVMVPLILKCGHTQSDNCFYKTKDYEPKCRTRCDLQLKCGHSCTGTCYECNQGRYHLPCSYQCERLLICSHKCREPCTGECPPCKLPCENVCIHSKCKKRCGQPCAPCAEPCAWQCQHQSCSKRCHESCDRPPCMKPCSKMLGCGHPCIGLCGDKCPNKCRVCDQDEVTEIFFGSEDDPEAYFIQLEDCGHIVESKAMDTYMEMDQKSEDNEQMVIKLKDCPRCRTPIRRNLRYGSHINRSLAEIEKVKEKINGHKIDIETKRNTIKVQWQKGYFHRQLLTYLPYKCQDHVQSQLSESDLTANDLLGLEHTMLFIERAAMLLKIQRKEMTGNHCLSFTDKVDEFLQWLLHPNQKFTEQQVSDLQKELQRLTLLAELNARCTMADAREQMTEIQAEVDAIRKVLDKIDSFTEQDAIKVKLALKDIEEKIPYTGLGISDKEKAMVVSALKLPPGHWYKCPNGHVYIITECGGAMESRLCPDCDATIGGQSHALASGNQVASEMDGAQHAAWSEGNNMLNFDQFDFND</sequence>
<dbReference type="SMART" id="SM00438">
    <property type="entry name" value="ZnF_NFX"/>
    <property type="match status" value="3"/>
</dbReference>
<reference evidence="11" key="1">
    <citation type="submission" date="2025-08" db="UniProtKB">
        <authorList>
            <consortium name="Ensembl"/>
        </authorList>
    </citation>
    <scope>IDENTIFICATION</scope>
</reference>
<feature type="compositionally biased region" description="Basic and acidic residues" evidence="9">
    <location>
        <begin position="32"/>
        <end position="44"/>
    </location>
</feature>
<reference evidence="11" key="2">
    <citation type="submission" date="2025-09" db="UniProtKB">
        <authorList>
            <consortium name="Ensembl"/>
        </authorList>
    </citation>
    <scope>IDENTIFICATION</scope>
</reference>
<dbReference type="GO" id="GO:0004386">
    <property type="term" value="F:helicase activity"/>
    <property type="evidence" value="ECO:0007669"/>
    <property type="project" value="InterPro"/>
</dbReference>
<keyword evidence="12" id="KW-1185">Reference proteome</keyword>
<dbReference type="Proteomes" id="UP000694546">
    <property type="component" value="Chromosome 13"/>
</dbReference>
<dbReference type="GO" id="GO:0031380">
    <property type="term" value="C:nuclear RNA-directed RNA polymerase complex"/>
    <property type="evidence" value="ECO:0007669"/>
    <property type="project" value="TreeGrafter"/>
</dbReference>
<dbReference type="InterPro" id="IPR027417">
    <property type="entry name" value="P-loop_NTPase"/>
</dbReference>
<dbReference type="Pfam" id="PF20173">
    <property type="entry name" value="ZnF_RZ-type"/>
    <property type="match status" value="1"/>
</dbReference>
<proteinExistence type="predicted"/>
<evidence type="ECO:0000259" key="10">
    <source>
        <dbReference type="PROSITE" id="PS51981"/>
    </source>
</evidence>
<feature type="compositionally biased region" description="Basic and acidic residues" evidence="9">
    <location>
        <begin position="147"/>
        <end position="156"/>
    </location>
</feature>
<comment type="subcellular location">
    <subcellularLocation>
        <location evidence="1">Cytoplasm</location>
    </subcellularLocation>
</comment>
<dbReference type="InterPro" id="IPR057373">
    <property type="entry name" value="ZNFX1"/>
</dbReference>
<keyword evidence="4" id="KW-0677">Repeat</keyword>
<evidence type="ECO:0000256" key="6">
    <source>
        <dbReference type="ARBA" id="ARBA00022833"/>
    </source>
</evidence>
<dbReference type="GO" id="GO:0002376">
    <property type="term" value="P:immune system process"/>
    <property type="evidence" value="ECO:0007669"/>
    <property type="project" value="UniProtKB-KW"/>
</dbReference>
<dbReference type="CDD" id="cd17936">
    <property type="entry name" value="EEXXEc_NFX1"/>
    <property type="match status" value="1"/>
</dbReference>